<dbReference type="PANTHER" id="PTHR35731">
    <property type="entry name" value="8-AMINO-7-OXONONANOATE SYNTHASE"/>
    <property type="match status" value="1"/>
</dbReference>
<evidence type="ECO:0000313" key="4">
    <source>
        <dbReference type="Proteomes" id="UP001497512"/>
    </source>
</evidence>
<proteinExistence type="predicted"/>
<name>A0ABP0TU16_9BRYO</name>
<evidence type="ECO:0000256" key="1">
    <source>
        <dbReference type="SAM" id="Coils"/>
    </source>
</evidence>
<dbReference type="EMBL" id="OZ019906">
    <property type="protein sequence ID" value="CAK9205014.1"/>
    <property type="molecule type" value="Genomic_DNA"/>
</dbReference>
<dbReference type="Proteomes" id="UP001497512">
    <property type="component" value="Chromosome 14"/>
</dbReference>
<keyword evidence="2" id="KW-1133">Transmembrane helix</keyword>
<keyword evidence="2" id="KW-0812">Transmembrane</keyword>
<protein>
    <submittedName>
        <fullName evidence="3">Uncharacterized protein</fullName>
    </submittedName>
</protein>
<reference evidence="3" key="1">
    <citation type="submission" date="2024-02" db="EMBL/GenBank/DDBJ databases">
        <authorList>
            <consortium name="ELIXIR-Norway"/>
            <consortium name="Elixir Norway"/>
        </authorList>
    </citation>
    <scope>NUCLEOTIDE SEQUENCE</scope>
</reference>
<dbReference type="PANTHER" id="PTHR35731:SF1">
    <property type="entry name" value="8-AMINO-7-OXONONANOATE SYNTHASE"/>
    <property type="match status" value="1"/>
</dbReference>
<keyword evidence="1" id="KW-0175">Coiled coil</keyword>
<feature type="coiled-coil region" evidence="1">
    <location>
        <begin position="119"/>
        <end position="193"/>
    </location>
</feature>
<keyword evidence="2" id="KW-0472">Membrane</keyword>
<feature type="transmembrane region" description="Helical" evidence="2">
    <location>
        <begin position="266"/>
        <end position="285"/>
    </location>
</feature>
<evidence type="ECO:0000256" key="2">
    <source>
        <dbReference type="SAM" id="Phobius"/>
    </source>
</evidence>
<feature type="transmembrane region" description="Helical" evidence="2">
    <location>
        <begin position="242"/>
        <end position="260"/>
    </location>
</feature>
<keyword evidence="4" id="KW-1185">Reference proteome</keyword>
<sequence length="300" mass="33783">MHCLCLHVISRPGFSWATNGDPEWRWWCTKWAGRSQVFSDVRKCQLSFLSSSQKKLLWCGSSSSKSTHVVAYATANGQVEEPDENSSNIGDKKVQEILVGIVRLQADQAKVTEFVDERAKLLSDIAEQAKEEYDKIAEEAMRTMDEARSKVLENVEAKAQAIEEELASARAEIEANDRDLDEFEKNVSKARSEGLFFKDLYSKPLTTVKESMTPEQQELMREQTELMSKALRNSAVLQFRQILSGVVAVLLILTLGEAVFSQDVPWPNIAFYSLVLVAILFQLGYEKLNTTDSTNNSKKS</sequence>
<gene>
    <name evidence="3" type="ORF">CSSPTR1EN2_LOCUS7674</name>
</gene>
<organism evidence="3 4">
    <name type="scientific">Sphagnum troendelagicum</name>
    <dbReference type="NCBI Taxonomy" id="128251"/>
    <lineage>
        <taxon>Eukaryota</taxon>
        <taxon>Viridiplantae</taxon>
        <taxon>Streptophyta</taxon>
        <taxon>Embryophyta</taxon>
        <taxon>Bryophyta</taxon>
        <taxon>Sphagnophytina</taxon>
        <taxon>Sphagnopsida</taxon>
        <taxon>Sphagnales</taxon>
        <taxon>Sphagnaceae</taxon>
        <taxon>Sphagnum</taxon>
    </lineage>
</organism>
<evidence type="ECO:0000313" key="3">
    <source>
        <dbReference type="EMBL" id="CAK9205014.1"/>
    </source>
</evidence>
<accession>A0ABP0TU16</accession>